<keyword evidence="1" id="KW-0732">Signal</keyword>
<protein>
    <recommendedName>
        <fullName evidence="4">DUF2946 domain-containing protein</fullName>
    </recommendedName>
</protein>
<dbReference type="EMBL" id="JBHSHD010000007">
    <property type="protein sequence ID" value="MFC4820430.1"/>
    <property type="molecule type" value="Genomic_DNA"/>
</dbReference>
<name>A0ABV9QUW4_9GAMM</name>
<evidence type="ECO:0000313" key="2">
    <source>
        <dbReference type="EMBL" id="MFC4820430.1"/>
    </source>
</evidence>
<sequence>MIAWIRTSGHRCRAFAVALLLLCLVIQPAMVFACDLHDLAHAATSPADAGGVADLDAGAAPDRGEGGALLHDLLHAVHCCGHAPALPADAFLALFFEPASPMPVAAARPAVDVRSSNLLRPPIAA</sequence>
<gene>
    <name evidence="2" type="ORF">ACFO6Q_08840</name>
</gene>
<dbReference type="PROSITE" id="PS51257">
    <property type="entry name" value="PROKAR_LIPOPROTEIN"/>
    <property type="match status" value="1"/>
</dbReference>
<comment type="caution">
    <text evidence="2">The sequence shown here is derived from an EMBL/GenBank/DDBJ whole genome shotgun (WGS) entry which is preliminary data.</text>
</comment>
<evidence type="ECO:0008006" key="4">
    <source>
        <dbReference type="Google" id="ProtNLM"/>
    </source>
</evidence>
<feature type="signal peptide" evidence="1">
    <location>
        <begin position="1"/>
        <end position="33"/>
    </location>
</feature>
<evidence type="ECO:0000313" key="3">
    <source>
        <dbReference type="Proteomes" id="UP001595886"/>
    </source>
</evidence>
<dbReference type="RefSeq" id="WP_380020287.1">
    <property type="nucleotide sequence ID" value="NZ_JBHSHD010000007.1"/>
</dbReference>
<proteinExistence type="predicted"/>
<keyword evidence="3" id="KW-1185">Reference proteome</keyword>
<accession>A0ABV9QUW4</accession>
<organism evidence="2 3">
    <name type="scientific">Dokdonella ginsengisoli</name>
    <dbReference type="NCBI Taxonomy" id="363846"/>
    <lineage>
        <taxon>Bacteria</taxon>
        <taxon>Pseudomonadati</taxon>
        <taxon>Pseudomonadota</taxon>
        <taxon>Gammaproteobacteria</taxon>
        <taxon>Lysobacterales</taxon>
        <taxon>Rhodanobacteraceae</taxon>
        <taxon>Dokdonella</taxon>
    </lineage>
</organism>
<dbReference type="Proteomes" id="UP001595886">
    <property type="component" value="Unassembled WGS sequence"/>
</dbReference>
<reference evidence="3" key="1">
    <citation type="journal article" date="2019" name="Int. J. Syst. Evol. Microbiol.">
        <title>The Global Catalogue of Microorganisms (GCM) 10K type strain sequencing project: providing services to taxonomists for standard genome sequencing and annotation.</title>
        <authorList>
            <consortium name="The Broad Institute Genomics Platform"/>
            <consortium name="The Broad Institute Genome Sequencing Center for Infectious Disease"/>
            <person name="Wu L."/>
            <person name="Ma J."/>
        </authorList>
    </citation>
    <scope>NUCLEOTIDE SEQUENCE [LARGE SCALE GENOMIC DNA]</scope>
    <source>
        <strain evidence="3">CCUG 30340</strain>
    </source>
</reference>
<evidence type="ECO:0000256" key="1">
    <source>
        <dbReference type="SAM" id="SignalP"/>
    </source>
</evidence>
<feature type="chain" id="PRO_5047303789" description="DUF2946 domain-containing protein" evidence="1">
    <location>
        <begin position="34"/>
        <end position="125"/>
    </location>
</feature>